<dbReference type="EMBL" id="CP015136">
    <property type="protein sequence ID" value="AMY09232.1"/>
    <property type="molecule type" value="Genomic_DNA"/>
</dbReference>
<evidence type="ECO:0000313" key="1">
    <source>
        <dbReference type="EMBL" id="AMY09232.1"/>
    </source>
</evidence>
<name>A0A143PKX7_LUTPR</name>
<protein>
    <submittedName>
        <fullName evidence="1">Uncharacterized protein</fullName>
    </submittedName>
</protein>
<sequence>MLIHIAADPFVARPWWPGGTQDLPMHGIHEESDGVSVGHPGLYAHLRFPSTR</sequence>
<proteinExistence type="predicted"/>
<accession>A0A143PKX7</accession>
<dbReference type="KEGG" id="abac:LuPra_02445"/>
<gene>
    <name evidence="1" type="ORF">LuPra_02445</name>
</gene>
<evidence type="ECO:0000313" key="2">
    <source>
        <dbReference type="Proteomes" id="UP000076079"/>
    </source>
</evidence>
<keyword evidence="2" id="KW-1185">Reference proteome</keyword>
<reference evidence="2" key="2">
    <citation type="submission" date="2016-04" db="EMBL/GenBank/DDBJ databases">
        <title>First Complete Genome Sequence of a Subdivision 6 Acidobacterium.</title>
        <authorList>
            <person name="Huang S."/>
            <person name="Vieira S."/>
            <person name="Bunk B."/>
            <person name="Riedel T."/>
            <person name="Sproeer C."/>
            <person name="Overmann J."/>
        </authorList>
    </citation>
    <scope>NUCLEOTIDE SEQUENCE [LARGE SCALE GENOMIC DNA]</scope>
    <source>
        <strain evidence="2">DSM 100886 HEG_-6_39</strain>
    </source>
</reference>
<dbReference type="Proteomes" id="UP000076079">
    <property type="component" value="Chromosome"/>
</dbReference>
<reference evidence="1 2" key="1">
    <citation type="journal article" date="2016" name="Genome Announc.">
        <title>First Complete Genome Sequence of a Subdivision 6 Acidobacterium Strain.</title>
        <authorList>
            <person name="Huang S."/>
            <person name="Vieira S."/>
            <person name="Bunk B."/>
            <person name="Riedel T."/>
            <person name="Sproer C."/>
            <person name="Overmann J."/>
        </authorList>
    </citation>
    <scope>NUCLEOTIDE SEQUENCE [LARGE SCALE GENOMIC DNA]</scope>
    <source>
        <strain evidence="2">DSM 100886 HEG_-6_39</strain>
    </source>
</reference>
<dbReference type="AlphaFoldDB" id="A0A143PKX7"/>
<organism evidence="1 2">
    <name type="scientific">Luteitalea pratensis</name>
    <dbReference type="NCBI Taxonomy" id="1855912"/>
    <lineage>
        <taxon>Bacteria</taxon>
        <taxon>Pseudomonadati</taxon>
        <taxon>Acidobacteriota</taxon>
        <taxon>Vicinamibacteria</taxon>
        <taxon>Vicinamibacterales</taxon>
        <taxon>Vicinamibacteraceae</taxon>
        <taxon>Luteitalea</taxon>
    </lineage>
</organism>